<evidence type="ECO:0000313" key="5">
    <source>
        <dbReference type="EMBL" id="MCW3787730.1"/>
    </source>
</evidence>
<dbReference type="Pfam" id="PF22020">
    <property type="entry name" value="RlmL_1st"/>
    <property type="match status" value="1"/>
</dbReference>
<dbReference type="PANTHER" id="PTHR47313:SF1">
    <property type="entry name" value="RIBOSOMAL RNA LARGE SUBUNIT METHYLTRANSFERASE K_L"/>
    <property type="match status" value="1"/>
</dbReference>
<dbReference type="InterPro" id="IPR004114">
    <property type="entry name" value="THUMP_dom"/>
</dbReference>
<dbReference type="GO" id="GO:0003723">
    <property type="term" value="F:RNA binding"/>
    <property type="evidence" value="ECO:0007669"/>
    <property type="project" value="UniProtKB-UniRule"/>
</dbReference>
<evidence type="ECO:0000256" key="3">
    <source>
        <dbReference type="PROSITE-ProRule" id="PRU00529"/>
    </source>
</evidence>
<dbReference type="InterPro" id="IPR002052">
    <property type="entry name" value="DNA_methylase_N6_adenine_CS"/>
</dbReference>
<accession>A0AAE3M6G9</accession>
<keyword evidence="2" id="KW-0808">Transferase</keyword>
<dbReference type="GO" id="GO:0070043">
    <property type="term" value="F:rRNA (guanine-N7-)-methyltransferase activity"/>
    <property type="evidence" value="ECO:0007669"/>
    <property type="project" value="TreeGrafter"/>
</dbReference>
<dbReference type="Gene3D" id="3.40.50.150">
    <property type="entry name" value="Vaccinia Virus protein VP39"/>
    <property type="match status" value="1"/>
</dbReference>
<proteinExistence type="predicted"/>
<organism evidence="5 6">
    <name type="scientific">Plebeiibacterium sediminum</name>
    <dbReference type="NCBI Taxonomy" id="2992112"/>
    <lineage>
        <taxon>Bacteria</taxon>
        <taxon>Pseudomonadati</taxon>
        <taxon>Bacteroidota</taxon>
        <taxon>Bacteroidia</taxon>
        <taxon>Marinilabiliales</taxon>
        <taxon>Marinilabiliaceae</taxon>
        <taxon>Plebeiibacterium</taxon>
    </lineage>
</organism>
<dbReference type="InterPro" id="IPR029063">
    <property type="entry name" value="SAM-dependent_MTases_sf"/>
</dbReference>
<dbReference type="SMART" id="SM00981">
    <property type="entry name" value="THUMP"/>
    <property type="match status" value="1"/>
</dbReference>
<sequence>MKLIAKTFHGLEGVLAEELKGIGAQNIKEVNRAVEFEGDKEILYKSNLLLRTAIRILHPIHQFTAKNDQELYDGVKQFDWSELMDVKDTLAIDPVVYSEVFTHSKYVALKTKDAIVDQFREKFEKRPSVDVENPSVRLVIHIAKENVTISMDSSGDSLHKRGYRVGNHKAPLNEVLAAGMVLLSGWDKKMALIDPMCGSGTILMEAVMYARNYPPGLHKKNFGFMSWKDYDEALWNKIVEEAKDKIEHPRLRIFGSDASIKAIDIARESALGFRFNRDINFSVSSFEKLEPHYPKGMIIMNPPYGERLMKDKDIVDFYRMIGNQLKHTFTGYDAWIITSNKEALKNVGLKPLEKLRLYNGALECGYHKFNIYDGTMKKIIKFR</sequence>
<dbReference type="Pfam" id="PF01170">
    <property type="entry name" value="UPF0020"/>
    <property type="match status" value="1"/>
</dbReference>
<evidence type="ECO:0000256" key="2">
    <source>
        <dbReference type="ARBA" id="ARBA00022679"/>
    </source>
</evidence>
<gene>
    <name evidence="5" type="ORF">OM075_14735</name>
</gene>
<dbReference type="PROSITE" id="PS00092">
    <property type="entry name" value="N6_MTASE"/>
    <property type="match status" value="1"/>
</dbReference>
<keyword evidence="6" id="KW-1185">Reference proteome</keyword>
<name>A0AAE3M6G9_9BACT</name>
<dbReference type="InterPro" id="IPR000241">
    <property type="entry name" value="RlmKL-like_Mtase"/>
</dbReference>
<dbReference type="InterPro" id="IPR054170">
    <property type="entry name" value="RlmL_1st"/>
</dbReference>
<dbReference type="CDD" id="cd11715">
    <property type="entry name" value="THUMP_AdoMetMT"/>
    <property type="match status" value="1"/>
</dbReference>
<dbReference type="EMBL" id="JAPDPJ010000035">
    <property type="protein sequence ID" value="MCW3787730.1"/>
    <property type="molecule type" value="Genomic_DNA"/>
</dbReference>
<dbReference type="PROSITE" id="PS51165">
    <property type="entry name" value="THUMP"/>
    <property type="match status" value="1"/>
</dbReference>
<keyword evidence="1" id="KW-0489">Methyltransferase</keyword>
<dbReference type="Pfam" id="PF02926">
    <property type="entry name" value="THUMP"/>
    <property type="match status" value="1"/>
</dbReference>
<feature type="domain" description="THUMP" evidence="4">
    <location>
        <begin position="42"/>
        <end position="153"/>
    </location>
</feature>
<dbReference type="RefSeq" id="WP_301191294.1">
    <property type="nucleotide sequence ID" value="NZ_JAPDPJ010000035.1"/>
</dbReference>
<evidence type="ECO:0000313" key="6">
    <source>
        <dbReference type="Proteomes" id="UP001209229"/>
    </source>
</evidence>
<dbReference type="Gene3D" id="3.30.2130.30">
    <property type="match status" value="1"/>
</dbReference>
<evidence type="ECO:0000256" key="1">
    <source>
        <dbReference type="ARBA" id="ARBA00022603"/>
    </source>
</evidence>
<dbReference type="GO" id="GO:0008990">
    <property type="term" value="F:rRNA (guanine-N2-)-methyltransferase activity"/>
    <property type="evidence" value="ECO:0007669"/>
    <property type="project" value="TreeGrafter"/>
</dbReference>
<evidence type="ECO:0000259" key="4">
    <source>
        <dbReference type="PROSITE" id="PS51165"/>
    </source>
</evidence>
<protein>
    <submittedName>
        <fullName evidence="5">THUMP domain-containing protein</fullName>
    </submittedName>
</protein>
<dbReference type="AlphaFoldDB" id="A0AAE3M6G9"/>
<comment type="caution">
    <text evidence="5">The sequence shown here is derived from an EMBL/GenBank/DDBJ whole genome shotgun (WGS) entry which is preliminary data.</text>
</comment>
<dbReference type="Proteomes" id="UP001209229">
    <property type="component" value="Unassembled WGS sequence"/>
</dbReference>
<dbReference type="SUPFAM" id="SSF53335">
    <property type="entry name" value="S-adenosyl-L-methionine-dependent methyltransferases"/>
    <property type="match status" value="1"/>
</dbReference>
<dbReference type="PANTHER" id="PTHR47313">
    <property type="entry name" value="RIBOSOMAL RNA LARGE SUBUNIT METHYLTRANSFERASE K/L"/>
    <property type="match status" value="1"/>
</dbReference>
<reference evidence="5" key="1">
    <citation type="submission" date="2022-10" db="EMBL/GenBank/DDBJ databases">
        <authorList>
            <person name="Yu W.X."/>
        </authorList>
    </citation>
    <scope>NUCLEOTIDE SEQUENCE</scope>
    <source>
        <strain evidence="5">AAT</strain>
    </source>
</reference>
<keyword evidence="3" id="KW-0694">RNA-binding</keyword>